<dbReference type="GO" id="GO:0005694">
    <property type="term" value="C:chromosome"/>
    <property type="evidence" value="ECO:0007669"/>
    <property type="project" value="TreeGrafter"/>
</dbReference>
<dbReference type="EMBL" id="CZBE01000034">
    <property type="protein sequence ID" value="CUQ18769.1"/>
    <property type="molecule type" value="Genomic_DNA"/>
</dbReference>
<dbReference type="SMART" id="SM00470">
    <property type="entry name" value="ParB"/>
    <property type="match status" value="1"/>
</dbReference>
<dbReference type="SUPFAM" id="SSF109709">
    <property type="entry name" value="KorB DNA-binding domain-like"/>
    <property type="match status" value="1"/>
</dbReference>
<dbReference type="Gene3D" id="1.10.10.2830">
    <property type="match status" value="1"/>
</dbReference>
<dbReference type="InterPro" id="IPR003115">
    <property type="entry name" value="ParB_N"/>
</dbReference>
<dbReference type="SUPFAM" id="SSF110849">
    <property type="entry name" value="ParB/Sulfiredoxin"/>
    <property type="match status" value="1"/>
</dbReference>
<dbReference type="AlphaFoldDB" id="A0A174UI52"/>
<sequence length="377" mass="42030">MGKFNLMDLLNTQQSGQAEPPQVSEREETQPRKPAYKIVALSVFDLVPSEGNFYSIAEIEKLKRDIELAGGVKQNLTVIPLDGGKYKVLAGHRRRRACLELVQEGKPEYEYVPCGIEPRQQDKEMQEIREELLIITTNSQRDKTDWDRVQEAQHLHDVLRRYKARGGKLPGRVREIIADTLNTSTTQVGRLGAISKNLIPEFQEEMREKRLGISAAYELSGLPEEQQKQAFTEYREKGGFTVDDVKQRKEPKGTATPPPPPESPAPRAQAARQAPASPPPPPDERPAGVEKPPCPAAAESTERENTPEPEKYPETRCVDEGICPYCKERFNAAQAVNYSTQGTQGIGPVDCPHCGRPINIFCSVEYLCSVPEGGETK</sequence>
<feature type="region of interest" description="Disordered" evidence="1">
    <location>
        <begin position="236"/>
        <end position="314"/>
    </location>
</feature>
<accession>A0A174UI52</accession>
<dbReference type="PANTHER" id="PTHR33375">
    <property type="entry name" value="CHROMOSOME-PARTITIONING PROTEIN PARB-RELATED"/>
    <property type="match status" value="1"/>
</dbReference>
<protein>
    <submittedName>
        <fullName evidence="3">PRTRC system ParB family protein</fullName>
    </submittedName>
</protein>
<feature type="compositionally biased region" description="Basic and acidic residues" evidence="1">
    <location>
        <begin position="236"/>
        <end position="252"/>
    </location>
</feature>
<evidence type="ECO:0000259" key="2">
    <source>
        <dbReference type="SMART" id="SM00470"/>
    </source>
</evidence>
<feature type="compositionally biased region" description="Basic and acidic residues" evidence="1">
    <location>
        <begin position="300"/>
        <end position="314"/>
    </location>
</feature>
<dbReference type="Gene3D" id="3.90.1530.30">
    <property type="match status" value="1"/>
</dbReference>
<dbReference type="InterPro" id="IPR036086">
    <property type="entry name" value="ParB/Sulfiredoxin_sf"/>
</dbReference>
<evidence type="ECO:0000256" key="1">
    <source>
        <dbReference type="SAM" id="MobiDB-lite"/>
    </source>
</evidence>
<dbReference type="PANTHER" id="PTHR33375:SF1">
    <property type="entry name" value="CHROMOSOME-PARTITIONING PROTEIN PARB-RELATED"/>
    <property type="match status" value="1"/>
</dbReference>
<feature type="compositionally biased region" description="Low complexity" evidence="1">
    <location>
        <begin position="265"/>
        <end position="275"/>
    </location>
</feature>
<feature type="domain" description="ParB-like N-terminal" evidence="2">
    <location>
        <begin position="39"/>
        <end position="134"/>
    </location>
</feature>
<gene>
    <name evidence="3" type="ORF">ERS852551_03465</name>
</gene>
<proteinExistence type="predicted"/>
<name>A0A174UI52_9FIRM</name>
<feature type="region of interest" description="Disordered" evidence="1">
    <location>
        <begin position="10"/>
        <end position="31"/>
    </location>
</feature>
<evidence type="ECO:0000313" key="3">
    <source>
        <dbReference type="EMBL" id="CUQ18769.1"/>
    </source>
</evidence>
<dbReference type="InterPro" id="IPR050336">
    <property type="entry name" value="Chromosome_partition/occlusion"/>
</dbReference>
<organism evidence="3 4">
    <name type="scientific">Anaerotruncus colihominis</name>
    <dbReference type="NCBI Taxonomy" id="169435"/>
    <lineage>
        <taxon>Bacteria</taxon>
        <taxon>Bacillati</taxon>
        <taxon>Bacillota</taxon>
        <taxon>Clostridia</taxon>
        <taxon>Eubacteriales</taxon>
        <taxon>Oscillospiraceae</taxon>
        <taxon>Anaerotruncus</taxon>
    </lineage>
</organism>
<dbReference type="GO" id="GO:0007059">
    <property type="term" value="P:chromosome segregation"/>
    <property type="evidence" value="ECO:0007669"/>
    <property type="project" value="TreeGrafter"/>
</dbReference>
<dbReference type="RefSeq" id="WP_055246050.1">
    <property type="nucleotide sequence ID" value="NZ_CABIWA010000024.1"/>
</dbReference>
<dbReference type="Proteomes" id="UP000095765">
    <property type="component" value="Unassembled WGS sequence"/>
</dbReference>
<evidence type="ECO:0000313" key="4">
    <source>
        <dbReference type="Proteomes" id="UP000095765"/>
    </source>
</evidence>
<reference evidence="3 4" key="1">
    <citation type="submission" date="2015-09" db="EMBL/GenBank/DDBJ databases">
        <authorList>
            <consortium name="Pathogen Informatics"/>
        </authorList>
    </citation>
    <scope>NUCLEOTIDE SEQUENCE [LARGE SCALE GENOMIC DNA]</scope>
    <source>
        <strain evidence="3 4">2789STDY5834939</strain>
    </source>
</reference>